<accession>A0AAD4M2T4</accession>
<protein>
    <submittedName>
        <fullName evidence="1">Uncharacterized protein</fullName>
    </submittedName>
</protein>
<dbReference type="AlphaFoldDB" id="A0AAD4M2T4"/>
<organism evidence="1 2">
    <name type="scientific">Multifurca ochricompacta</name>
    <dbReference type="NCBI Taxonomy" id="376703"/>
    <lineage>
        <taxon>Eukaryota</taxon>
        <taxon>Fungi</taxon>
        <taxon>Dikarya</taxon>
        <taxon>Basidiomycota</taxon>
        <taxon>Agaricomycotina</taxon>
        <taxon>Agaricomycetes</taxon>
        <taxon>Russulales</taxon>
        <taxon>Russulaceae</taxon>
        <taxon>Multifurca</taxon>
    </lineage>
</organism>
<dbReference type="Proteomes" id="UP001203297">
    <property type="component" value="Unassembled WGS sequence"/>
</dbReference>
<evidence type="ECO:0000313" key="1">
    <source>
        <dbReference type="EMBL" id="KAI0299046.1"/>
    </source>
</evidence>
<gene>
    <name evidence="1" type="ORF">B0F90DRAFT_1818367</name>
</gene>
<evidence type="ECO:0000313" key="2">
    <source>
        <dbReference type="Proteomes" id="UP001203297"/>
    </source>
</evidence>
<reference evidence="1" key="1">
    <citation type="journal article" date="2022" name="New Phytol.">
        <title>Evolutionary transition to the ectomycorrhizal habit in the genomes of a hyperdiverse lineage of mushroom-forming fungi.</title>
        <authorList>
            <person name="Looney B."/>
            <person name="Miyauchi S."/>
            <person name="Morin E."/>
            <person name="Drula E."/>
            <person name="Courty P.E."/>
            <person name="Kohler A."/>
            <person name="Kuo A."/>
            <person name="LaButti K."/>
            <person name="Pangilinan J."/>
            <person name="Lipzen A."/>
            <person name="Riley R."/>
            <person name="Andreopoulos W."/>
            <person name="He G."/>
            <person name="Johnson J."/>
            <person name="Nolan M."/>
            <person name="Tritt A."/>
            <person name="Barry K.W."/>
            <person name="Grigoriev I.V."/>
            <person name="Nagy L.G."/>
            <person name="Hibbett D."/>
            <person name="Henrissat B."/>
            <person name="Matheny P.B."/>
            <person name="Labbe J."/>
            <person name="Martin F.M."/>
        </authorList>
    </citation>
    <scope>NUCLEOTIDE SEQUENCE</scope>
    <source>
        <strain evidence="1">BPL690</strain>
    </source>
</reference>
<dbReference type="EMBL" id="WTXG01000025">
    <property type="protein sequence ID" value="KAI0299046.1"/>
    <property type="molecule type" value="Genomic_DNA"/>
</dbReference>
<keyword evidence="2" id="KW-1185">Reference proteome</keyword>
<sequence length="115" mass="12670">MELAMVNPPGELSAVDDFAMVLVLFRILRFTGGAVNRVARNRKDLIFLICGEEISDLEPQLIAERRVRALGTTPPTSNVPPRITMKGTIPLSTGFLSPPLLSKLFSLVSIPLKRR</sequence>
<name>A0AAD4M2T4_9AGAM</name>
<comment type="caution">
    <text evidence="1">The sequence shown here is derived from an EMBL/GenBank/DDBJ whole genome shotgun (WGS) entry which is preliminary data.</text>
</comment>
<proteinExistence type="predicted"/>